<proteinExistence type="predicted"/>
<evidence type="ECO:0000313" key="3">
    <source>
        <dbReference type="Proteomes" id="UP000218824"/>
    </source>
</evidence>
<dbReference type="GO" id="GO:0051920">
    <property type="term" value="F:peroxiredoxin activity"/>
    <property type="evidence" value="ECO:0007669"/>
    <property type="project" value="InterPro"/>
</dbReference>
<dbReference type="AlphaFoldDB" id="A0AAU9AD66"/>
<dbReference type="Gene3D" id="1.20.1290.10">
    <property type="entry name" value="AhpD-like"/>
    <property type="match status" value="1"/>
</dbReference>
<dbReference type="RefSeq" id="WP_096376624.1">
    <property type="nucleotide sequence ID" value="NZ_AP014940.1"/>
</dbReference>
<sequence length="153" mass="16968">MSARLDYNKVDPRGTQALLGLRKYIEHSGLEASLIDLVNVRVSQINGCAYCIRAHTDEATARGESQHRLHLLRVWPEGPFSERERAALAWAEAITYVGDQRDQAPVDDAVYARARAQFSDSDLVALTYTAIAMNAWNRLAIAFRKPDPALSAG</sequence>
<dbReference type="EMBL" id="AP014940">
    <property type="protein sequence ID" value="BAV96137.1"/>
    <property type="molecule type" value="Genomic_DNA"/>
</dbReference>
<reference evidence="2 3" key="1">
    <citation type="journal article" date="2017" name="DNA Res.">
        <title>Complete genome sequence and expression profile of the commercial lytic enzyme producer Lysobacter enzymogenes M497-1.</title>
        <authorList>
            <person name="Takami H."/>
            <person name="Toyoda A."/>
            <person name="Uchiyama I."/>
            <person name="Itoh T."/>
            <person name="Takaki Y."/>
            <person name="Arai W."/>
            <person name="Nishi S."/>
            <person name="Kawai M."/>
            <person name="Shinya K."/>
            <person name="Ikeda H."/>
        </authorList>
    </citation>
    <scope>NUCLEOTIDE SEQUENCE [LARGE SCALE GENOMIC DNA]</scope>
    <source>
        <strain evidence="2 3">M497-1</strain>
    </source>
</reference>
<dbReference type="NCBIfam" id="TIGR00778">
    <property type="entry name" value="ahpD_dom"/>
    <property type="match status" value="1"/>
</dbReference>
<dbReference type="PANTHER" id="PTHR34846">
    <property type="entry name" value="4-CARBOXYMUCONOLACTONE DECARBOXYLASE FAMILY PROTEIN (AFU_ORTHOLOGUE AFUA_6G11590)"/>
    <property type="match status" value="1"/>
</dbReference>
<protein>
    <submittedName>
        <fullName evidence="2">Alkylhydroperoxidase like protein, AhpD family</fullName>
    </submittedName>
</protein>
<dbReference type="InterPro" id="IPR029032">
    <property type="entry name" value="AhpD-like"/>
</dbReference>
<dbReference type="Pfam" id="PF02627">
    <property type="entry name" value="CMD"/>
    <property type="match status" value="1"/>
</dbReference>
<dbReference type="SUPFAM" id="SSF69118">
    <property type="entry name" value="AhpD-like"/>
    <property type="match status" value="1"/>
</dbReference>
<dbReference type="KEGG" id="lem:LEN_0650"/>
<evidence type="ECO:0000313" key="2">
    <source>
        <dbReference type="EMBL" id="BAV96137.1"/>
    </source>
</evidence>
<dbReference type="GeneID" id="83062552"/>
<dbReference type="Proteomes" id="UP000218824">
    <property type="component" value="Chromosome"/>
</dbReference>
<evidence type="ECO:0000259" key="1">
    <source>
        <dbReference type="Pfam" id="PF02627"/>
    </source>
</evidence>
<accession>A0AAU9AD66</accession>
<dbReference type="InterPro" id="IPR004675">
    <property type="entry name" value="AhpD_core"/>
</dbReference>
<organism evidence="2 3">
    <name type="scientific">Lysobacter enzymogenes</name>
    <dbReference type="NCBI Taxonomy" id="69"/>
    <lineage>
        <taxon>Bacteria</taxon>
        <taxon>Pseudomonadati</taxon>
        <taxon>Pseudomonadota</taxon>
        <taxon>Gammaproteobacteria</taxon>
        <taxon>Lysobacterales</taxon>
        <taxon>Lysobacteraceae</taxon>
        <taxon>Lysobacter</taxon>
    </lineage>
</organism>
<name>A0AAU9AD66_LYSEN</name>
<feature type="domain" description="Carboxymuconolactone decarboxylase-like" evidence="1">
    <location>
        <begin position="16"/>
        <end position="93"/>
    </location>
</feature>
<gene>
    <name evidence="2" type="ORF">LEN_0650</name>
</gene>
<dbReference type="PANTHER" id="PTHR34846:SF10">
    <property type="entry name" value="CYTOPLASMIC PROTEIN"/>
    <property type="match status" value="1"/>
</dbReference>
<dbReference type="InterPro" id="IPR003779">
    <property type="entry name" value="CMD-like"/>
</dbReference>